<dbReference type="PANTHER" id="PTHR46910">
    <property type="entry name" value="TRANSCRIPTION FACTOR PDR1"/>
    <property type="match status" value="1"/>
</dbReference>
<comment type="caution">
    <text evidence="2">The sequence shown here is derived from an EMBL/GenBank/DDBJ whole genome shotgun (WGS) entry which is preliminary data.</text>
</comment>
<dbReference type="GeneID" id="87821587"/>
<evidence type="ECO:0000313" key="3">
    <source>
        <dbReference type="Proteomes" id="UP001302676"/>
    </source>
</evidence>
<reference evidence="2" key="1">
    <citation type="journal article" date="2023" name="Mol. Phylogenet. Evol.">
        <title>Genome-scale phylogeny and comparative genomics of the fungal order Sordariales.</title>
        <authorList>
            <person name="Hensen N."/>
            <person name="Bonometti L."/>
            <person name="Westerberg I."/>
            <person name="Brannstrom I.O."/>
            <person name="Guillou S."/>
            <person name="Cros-Aarteil S."/>
            <person name="Calhoun S."/>
            <person name="Haridas S."/>
            <person name="Kuo A."/>
            <person name="Mondo S."/>
            <person name="Pangilinan J."/>
            <person name="Riley R."/>
            <person name="LaButti K."/>
            <person name="Andreopoulos B."/>
            <person name="Lipzen A."/>
            <person name="Chen C."/>
            <person name="Yan M."/>
            <person name="Daum C."/>
            <person name="Ng V."/>
            <person name="Clum A."/>
            <person name="Steindorff A."/>
            <person name="Ohm R.A."/>
            <person name="Martin F."/>
            <person name="Silar P."/>
            <person name="Natvig D.O."/>
            <person name="Lalanne C."/>
            <person name="Gautier V."/>
            <person name="Ament-Velasquez S.L."/>
            <person name="Kruys A."/>
            <person name="Hutchinson M.I."/>
            <person name="Powell A.J."/>
            <person name="Barry K."/>
            <person name="Miller A.N."/>
            <person name="Grigoriev I.V."/>
            <person name="Debuchy R."/>
            <person name="Gladieux P."/>
            <person name="Hiltunen Thoren M."/>
            <person name="Johannesson H."/>
        </authorList>
    </citation>
    <scope>NUCLEOTIDE SEQUENCE</scope>
    <source>
        <strain evidence="2">CBS 141.50</strain>
    </source>
</reference>
<accession>A0AAN6ZJH4</accession>
<dbReference type="PANTHER" id="PTHR46910:SF25">
    <property type="entry name" value="ABC-TRANSPORTER-REGULATING TRANSCRIPTION FACTOR"/>
    <property type="match status" value="1"/>
</dbReference>
<proteinExistence type="predicted"/>
<sequence>MGGYQLLDQPSFVTLLEEHYAASPVDPADSPARWALVNAVIGLMLRAKIAPGAETELSRYPRAFYRNATAVIPELILQDPSLLSIQALLAMAMFAEATSDTRSFVMLATTASRQLELLLAANQGRVPAQQVLDMAERGQLERAYEIASAFETLAAQRYGIRSLLNSDEIEGSAL</sequence>
<dbReference type="RefSeq" id="XP_062633057.1">
    <property type="nucleotide sequence ID" value="XM_062784974.1"/>
</dbReference>
<keyword evidence="3" id="KW-1185">Reference proteome</keyword>
<keyword evidence="1" id="KW-0539">Nucleus</keyword>
<dbReference type="AlphaFoldDB" id="A0AAN6ZJH4"/>
<dbReference type="EMBL" id="MU853653">
    <property type="protein sequence ID" value="KAK4139686.1"/>
    <property type="molecule type" value="Genomic_DNA"/>
</dbReference>
<gene>
    <name evidence="2" type="ORF">C8A04DRAFT_40520</name>
</gene>
<reference evidence="2" key="2">
    <citation type="submission" date="2023-05" db="EMBL/GenBank/DDBJ databases">
        <authorList>
            <consortium name="Lawrence Berkeley National Laboratory"/>
            <person name="Steindorff A."/>
            <person name="Hensen N."/>
            <person name="Bonometti L."/>
            <person name="Westerberg I."/>
            <person name="Brannstrom I.O."/>
            <person name="Guillou S."/>
            <person name="Cros-Aarteil S."/>
            <person name="Calhoun S."/>
            <person name="Haridas S."/>
            <person name="Kuo A."/>
            <person name="Mondo S."/>
            <person name="Pangilinan J."/>
            <person name="Riley R."/>
            <person name="Labutti K."/>
            <person name="Andreopoulos B."/>
            <person name="Lipzen A."/>
            <person name="Chen C."/>
            <person name="Yanf M."/>
            <person name="Daum C."/>
            <person name="Ng V."/>
            <person name="Clum A."/>
            <person name="Ohm R."/>
            <person name="Martin F."/>
            <person name="Silar P."/>
            <person name="Natvig D."/>
            <person name="Lalanne C."/>
            <person name="Gautier V."/>
            <person name="Ament-Velasquez S.L."/>
            <person name="Kruys A."/>
            <person name="Hutchinson M.I."/>
            <person name="Powell A.J."/>
            <person name="Barry K."/>
            <person name="Miller A.N."/>
            <person name="Grigoriev I.V."/>
            <person name="Debuchy R."/>
            <person name="Gladieux P."/>
            <person name="Thoren M.H."/>
            <person name="Johannesson H."/>
        </authorList>
    </citation>
    <scope>NUCLEOTIDE SEQUENCE</scope>
    <source>
        <strain evidence="2">CBS 141.50</strain>
    </source>
</reference>
<dbReference type="InterPro" id="IPR050987">
    <property type="entry name" value="AtrR-like"/>
</dbReference>
<protein>
    <submittedName>
        <fullName evidence="2">Uncharacterized protein</fullName>
    </submittedName>
</protein>
<evidence type="ECO:0000256" key="1">
    <source>
        <dbReference type="ARBA" id="ARBA00023242"/>
    </source>
</evidence>
<organism evidence="2 3">
    <name type="scientific">Dichotomopilus funicola</name>
    <dbReference type="NCBI Taxonomy" id="1934379"/>
    <lineage>
        <taxon>Eukaryota</taxon>
        <taxon>Fungi</taxon>
        <taxon>Dikarya</taxon>
        <taxon>Ascomycota</taxon>
        <taxon>Pezizomycotina</taxon>
        <taxon>Sordariomycetes</taxon>
        <taxon>Sordariomycetidae</taxon>
        <taxon>Sordariales</taxon>
        <taxon>Chaetomiaceae</taxon>
        <taxon>Dichotomopilus</taxon>
    </lineage>
</organism>
<name>A0AAN6ZJH4_9PEZI</name>
<dbReference type="GO" id="GO:0003700">
    <property type="term" value="F:DNA-binding transcription factor activity"/>
    <property type="evidence" value="ECO:0007669"/>
    <property type="project" value="InterPro"/>
</dbReference>
<dbReference type="CDD" id="cd12148">
    <property type="entry name" value="fungal_TF_MHR"/>
    <property type="match status" value="1"/>
</dbReference>
<dbReference type="Proteomes" id="UP001302676">
    <property type="component" value="Unassembled WGS sequence"/>
</dbReference>
<evidence type="ECO:0000313" key="2">
    <source>
        <dbReference type="EMBL" id="KAK4139686.1"/>
    </source>
</evidence>